<keyword evidence="4 5" id="KW-0472">Membrane</keyword>
<comment type="caution">
    <text evidence="7">The sequence shown here is derived from an EMBL/GenBank/DDBJ whole genome shotgun (WGS) entry which is preliminary data.</text>
</comment>
<name>A0A840SIN1_9RHOB</name>
<proteinExistence type="predicted"/>
<dbReference type="AlphaFoldDB" id="A0A840SIN1"/>
<dbReference type="Proteomes" id="UP000549457">
    <property type="component" value="Unassembled WGS sequence"/>
</dbReference>
<reference evidence="7 8" key="1">
    <citation type="submission" date="2020-08" db="EMBL/GenBank/DDBJ databases">
        <title>Genomic Encyclopedia of Type Strains, Phase IV (KMG-IV): sequencing the most valuable type-strain genomes for metagenomic binning, comparative biology and taxonomic classification.</title>
        <authorList>
            <person name="Goeker M."/>
        </authorList>
    </citation>
    <scope>NUCLEOTIDE SEQUENCE [LARGE SCALE GENOMIC DNA]</scope>
    <source>
        <strain evidence="7 8">DSM 101730</strain>
    </source>
</reference>
<evidence type="ECO:0000313" key="7">
    <source>
        <dbReference type="EMBL" id="MBB5220620.1"/>
    </source>
</evidence>
<feature type="domain" description="Integral membrane bound transporter" evidence="6">
    <location>
        <begin position="36"/>
        <end position="150"/>
    </location>
</feature>
<dbReference type="GO" id="GO:0016020">
    <property type="term" value="C:membrane"/>
    <property type="evidence" value="ECO:0007669"/>
    <property type="project" value="UniProtKB-SubCell"/>
</dbReference>
<dbReference type="InterPro" id="IPR049453">
    <property type="entry name" value="Memb_transporter_dom"/>
</dbReference>
<keyword evidence="8" id="KW-1185">Reference proteome</keyword>
<feature type="transmembrane region" description="Helical" evidence="5">
    <location>
        <begin position="12"/>
        <end position="30"/>
    </location>
</feature>
<dbReference type="EMBL" id="JACHFM010000001">
    <property type="protein sequence ID" value="MBB5220620.1"/>
    <property type="molecule type" value="Genomic_DNA"/>
</dbReference>
<gene>
    <name evidence="7" type="ORF">HNP73_000541</name>
</gene>
<evidence type="ECO:0000256" key="1">
    <source>
        <dbReference type="ARBA" id="ARBA00004141"/>
    </source>
</evidence>
<feature type="transmembrane region" description="Helical" evidence="5">
    <location>
        <begin position="36"/>
        <end position="57"/>
    </location>
</feature>
<evidence type="ECO:0000256" key="2">
    <source>
        <dbReference type="ARBA" id="ARBA00022692"/>
    </source>
</evidence>
<dbReference type="RefSeq" id="WP_184146847.1">
    <property type="nucleotide sequence ID" value="NZ_JACHFM010000001.1"/>
</dbReference>
<feature type="transmembrane region" description="Helical" evidence="5">
    <location>
        <begin position="64"/>
        <end position="84"/>
    </location>
</feature>
<organism evidence="7 8">
    <name type="scientific">Amaricoccus macauensis</name>
    <dbReference type="NCBI Taxonomy" id="57001"/>
    <lineage>
        <taxon>Bacteria</taxon>
        <taxon>Pseudomonadati</taxon>
        <taxon>Pseudomonadota</taxon>
        <taxon>Alphaproteobacteria</taxon>
        <taxon>Rhodobacterales</taxon>
        <taxon>Paracoccaceae</taxon>
        <taxon>Amaricoccus</taxon>
    </lineage>
</organism>
<accession>A0A840SIN1</accession>
<protein>
    <submittedName>
        <fullName evidence="7">Uncharacterized membrane protein YgaE (UPF0421/DUF939 family)</fullName>
    </submittedName>
</protein>
<dbReference type="Pfam" id="PF13515">
    <property type="entry name" value="FUSC_2"/>
    <property type="match status" value="1"/>
</dbReference>
<keyword evidence="2 5" id="KW-0812">Transmembrane</keyword>
<sequence>MEQLAGRVAGRLRAALGDAVVATLASAVAWELSKILFGHPHPVFAAVTAIVCLAPGLPSHARQAVGVFTGVVTGVLVGGLALYLPDTIPTLRVAAATFGAIMIATAYGQPPVVPIQAGVSAVLVLALGAEYAGTVRLLDVACGAGVGLLFSQVLFTPDPVKQLRAGERALLGAIDAAFGQAAAAVAADDQAKAQAALRRFSDAHAALAGLSISIDNARVAATWSVRGRLKRRDLRVVAGRVARRSTRAYAAALLFGSALATAMQRRPGACPKMVAPGIAAAIRLCDLDVPIGIVPVLPLAGVDDDWRRVLVRLSESMESIREFRKATLPDRVS</sequence>
<evidence type="ECO:0000313" key="8">
    <source>
        <dbReference type="Proteomes" id="UP000549457"/>
    </source>
</evidence>
<evidence type="ECO:0000256" key="3">
    <source>
        <dbReference type="ARBA" id="ARBA00022989"/>
    </source>
</evidence>
<keyword evidence="3 5" id="KW-1133">Transmembrane helix</keyword>
<evidence type="ECO:0000256" key="4">
    <source>
        <dbReference type="ARBA" id="ARBA00023136"/>
    </source>
</evidence>
<evidence type="ECO:0000259" key="6">
    <source>
        <dbReference type="Pfam" id="PF13515"/>
    </source>
</evidence>
<comment type="subcellular location">
    <subcellularLocation>
        <location evidence="1">Membrane</location>
        <topology evidence="1">Multi-pass membrane protein</topology>
    </subcellularLocation>
</comment>
<evidence type="ECO:0000256" key="5">
    <source>
        <dbReference type="SAM" id="Phobius"/>
    </source>
</evidence>